<dbReference type="AlphaFoldDB" id="A0A6A4SQD9"/>
<dbReference type="EMBL" id="VEVO01000011">
    <property type="protein sequence ID" value="KAF0035567.1"/>
    <property type="molecule type" value="Genomic_DNA"/>
</dbReference>
<reference evidence="1 2" key="1">
    <citation type="submission" date="2019-06" db="EMBL/GenBank/DDBJ databases">
        <title>Draft genomes of female and male turbot (Scophthalmus maximus).</title>
        <authorList>
            <person name="Xu H."/>
            <person name="Xu X.-W."/>
            <person name="Shao C."/>
            <person name="Chen S."/>
        </authorList>
    </citation>
    <scope>NUCLEOTIDE SEQUENCE [LARGE SCALE GENOMIC DNA]</scope>
    <source>
        <strain evidence="1">Ysfricsl-2016a</strain>
        <tissue evidence="1">Blood</tissue>
    </source>
</reference>
<protein>
    <submittedName>
        <fullName evidence="1">Uncharacterized protein</fullName>
    </submittedName>
</protein>
<gene>
    <name evidence="1" type="ORF">F2P81_013325</name>
</gene>
<organism evidence="1 2">
    <name type="scientific">Scophthalmus maximus</name>
    <name type="common">Turbot</name>
    <name type="synonym">Psetta maxima</name>
    <dbReference type="NCBI Taxonomy" id="52904"/>
    <lineage>
        <taxon>Eukaryota</taxon>
        <taxon>Metazoa</taxon>
        <taxon>Chordata</taxon>
        <taxon>Craniata</taxon>
        <taxon>Vertebrata</taxon>
        <taxon>Euteleostomi</taxon>
        <taxon>Actinopterygii</taxon>
        <taxon>Neopterygii</taxon>
        <taxon>Teleostei</taxon>
        <taxon>Neoteleostei</taxon>
        <taxon>Acanthomorphata</taxon>
        <taxon>Carangaria</taxon>
        <taxon>Pleuronectiformes</taxon>
        <taxon>Pleuronectoidei</taxon>
        <taxon>Scophthalmidae</taxon>
        <taxon>Scophthalmus</taxon>
    </lineage>
</organism>
<dbReference type="Proteomes" id="UP000438429">
    <property type="component" value="Unassembled WGS sequence"/>
</dbReference>
<evidence type="ECO:0000313" key="1">
    <source>
        <dbReference type="EMBL" id="KAF0035567.1"/>
    </source>
</evidence>
<comment type="caution">
    <text evidence="1">The sequence shown here is derived from an EMBL/GenBank/DDBJ whole genome shotgun (WGS) entry which is preliminary data.</text>
</comment>
<proteinExistence type="predicted"/>
<name>A0A6A4SQD9_SCOMX</name>
<sequence length="88" mass="9763">MCLRLRNEPGTLNMTSVLSSCRHVDTDRTYSFSLIGNQKESEENRRALLSVRADTCLVVLRLVEGVRWGGGRLVLLVDGLVRVSGPGY</sequence>
<accession>A0A6A4SQD9</accession>
<evidence type="ECO:0000313" key="2">
    <source>
        <dbReference type="Proteomes" id="UP000438429"/>
    </source>
</evidence>
<dbReference type="PROSITE" id="PS51257">
    <property type="entry name" value="PROKAR_LIPOPROTEIN"/>
    <property type="match status" value="1"/>
</dbReference>